<evidence type="ECO:0000313" key="3">
    <source>
        <dbReference type="Proteomes" id="UP000055024"/>
    </source>
</evidence>
<comment type="caution">
    <text evidence="2">The sequence shown here is derived from an EMBL/GenBank/DDBJ whole genome shotgun (WGS) entry which is preliminary data.</text>
</comment>
<feature type="compositionally biased region" description="Basic and acidic residues" evidence="1">
    <location>
        <begin position="27"/>
        <end position="36"/>
    </location>
</feature>
<name>A0A0V1GT00_9BILA</name>
<dbReference type="Proteomes" id="UP000055024">
    <property type="component" value="Unassembled WGS sequence"/>
</dbReference>
<evidence type="ECO:0000256" key="1">
    <source>
        <dbReference type="SAM" id="MobiDB-lite"/>
    </source>
</evidence>
<organism evidence="2 3">
    <name type="scientific">Trichinella zimbabwensis</name>
    <dbReference type="NCBI Taxonomy" id="268475"/>
    <lineage>
        <taxon>Eukaryota</taxon>
        <taxon>Metazoa</taxon>
        <taxon>Ecdysozoa</taxon>
        <taxon>Nematoda</taxon>
        <taxon>Enoplea</taxon>
        <taxon>Dorylaimia</taxon>
        <taxon>Trichinellida</taxon>
        <taxon>Trichinellidae</taxon>
        <taxon>Trichinella</taxon>
    </lineage>
</organism>
<proteinExistence type="predicted"/>
<accession>A0A0V1GT00</accession>
<keyword evidence="3" id="KW-1185">Reference proteome</keyword>
<reference evidence="2 3" key="1">
    <citation type="submission" date="2015-01" db="EMBL/GenBank/DDBJ databases">
        <title>Evolution of Trichinella species and genotypes.</title>
        <authorList>
            <person name="Korhonen P.K."/>
            <person name="Edoardo P."/>
            <person name="Giuseppe L.R."/>
            <person name="Gasser R.B."/>
        </authorList>
    </citation>
    <scope>NUCLEOTIDE SEQUENCE [LARGE SCALE GENOMIC DNA]</scope>
    <source>
        <strain evidence="2">ISS1029</strain>
    </source>
</reference>
<dbReference type="AlphaFoldDB" id="A0A0V1GT00"/>
<evidence type="ECO:0000313" key="2">
    <source>
        <dbReference type="EMBL" id="KRZ01273.1"/>
    </source>
</evidence>
<protein>
    <submittedName>
        <fullName evidence="2">Uncharacterized protein</fullName>
    </submittedName>
</protein>
<sequence>MSRRRPNLGLLGRSVRSPEEAGLENVPRGEDGEGGGRKATVGRTFRLTDTIPRLAAGRSDVGVGRKKRSTRWPTWLRDFVCHVEGEHETCST</sequence>
<dbReference type="EMBL" id="JYDP01000309">
    <property type="protein sequence ID" value="KRZ01273.1"/>
    <property type="molecule type" value="Genomic_DNA"/>
</dbReference>
<feature type="region of interest" description="Disordered" evidence="1">
    <location>
        <begin position="1"/>
        <end position="41"/>
    </location>
</feature>
<gene>
    <name evidence="2" type="ORF">T11_11842</name>
</gene>